<keyword evidence="3 6" id="KW-0812">Transmembrane</keyword>
<dbReference type="Pfam" id="PF07963">
    <property type="entry name" value="N_methyl"/>
    <property type="match status" value="1"/>
</dbReference>
<evidence type="ECO:0000256" key="1">
    <source>
        <dbReference type="ARBA" id="ARBA00004167"/>
    </source>
</evidence>
<dbReference type="PROSITE" id="PS00409">
    <property type="entry name" value="PROKAR_NTER_METHYL"/>
    <property type="match status" value="1"/>
</dbReference>
<dbReference type="PANTHER" id="PTHR30093:SF44">
    <property type="entry name" value="TYPE II SECRETION SYSTEM CORE PROTEIN G"/>
    <property type="match status" value="1"/>
</dbReference>
<dbReference type="Gene3D" id="3.30.700.10">
    <property type="entry name" value="Glycoprotein, Type 4 Pilin"/>
    <property type="match status" value="1"/>
</dbReference>
<accession>A0A2H0X824</accession>
<dbReference type="InterPro" id="IPR045584">
    <property type="entry name" value="Pilin-like"/>
</dbReference>
<evidence type="ECO:0000256" key="6">
    <source>
        <dbReference type="SAM" id="Phobius"/>
    </source>
</evidence>
<evidence type="ECO:0000313" key="8">
    <source>
        <dbReference type="Proteomes" id="UP000231414"/>
    </source>
</evidence>
<dbReference type="PANTHER" id="PTHR30093">
    <property type="entry name" value="GENERAL SECRETION PATHWAY PROTEIN G"/>
    <property type="match status" value="1"/>
</dbReference>
<evidence type="ECO:0000256" key="3">
    <source>
        <dbReference type="ARBA" id="ARBA00022692"/>
    </source>
</evidence>
<keyword evidence="4 6" id="KW-1133">Transmembrane helix</keyword>
<sequence length="152" mass="16905">MYQSKSQLKEKGFSLIELLVAIAIIALLTSIGMVSFSRAQQNSRDTRRKADLRSISSALELFYDASNVYPTEANYDEVQQGPSPGIYPTYIKTMPDDPVTGRDYFYISRVTGYTNEQCYCLSSQMEISSNASTECTKAPAHSATYAYTISCP</sequence>
<feature type="transmembrane region" description="Helical" evidence="6">
    <location>
        <begin position="12"/>
        <end position="36"/>
    </location>
</feature>
<dbReference type="SUPFAM" id="SSF54523">
    <property type="entry name" value="Pili subunits"/>
    <property type="match status" value="1"/>
</dbReference>
<proteinExistence type="predicted"/>
<dbReference type="GO" id="GO:0015627">
    <property type="term" value="C:type II protein secretion system complex"/>
    <property type="evidence" value="ECO:0007669"/>
    <property type="project" value="InterPro"/>
</dbReference>
<evidence type="ECO:0000256" key="5">
    <source>
        <dbReference type="ARBA" id="ARBA00023136"/>
    </source>
</evidence>
<reference evidence="8" key="1">
    <citation type="submission" date="2017-09" db="EMBL/GenBank/DDBJ databases">
        <title>Depth-based differentiation of microbial function through sediment-hosted aquifers and enrichment of novel symbionts in the deep terrestrial subsurface.</title>
        <authorList>
            <person name="Probst A.J."/>
            <person name="Ladd B."/>
            <person name="Jarett J.K."/>
            <person name="Geller-Mcgrath D.E."/>
            <person name="Sieber C.M.K."/>
            <person name="Emerson J.B."/>
            <person name="Anantharaman K."/>
            <person name="Thomas B.C."/>
            <person name="Malmstrom R."/>
            <person name="Stieglmeier M."/>
            <person name="Klingl A."/>
            <person name="Woyke T."/>
            <person name="Ryan C.M."/>
            <person name="Banfield J.F."/>
        </authorList>
    </citation>
    <scope>NUCLEOTIDE SEQUENCE [LARGE SCALE GENOMIC DNA]</scope>
</reference>
<dbReference type="GO" id="GO:0015628">
    <property type="term" value="P:protein secretion by the type II secretion system"/>
    <property type="evidence" value="ECO:0007669"/>
    <property type="project" value="InterPro"/>
</dbReference>
<dbReference type="InterPro" id="IPR012902">
    <property type="entry name" value="N_methyl_site"/>
</dbReference>
<dbReference type="PRINTS" id="PR00813">
    <property type="entry name" value="BCTERIALGSPG"/>
</dbReference>
<name>A0A2H0X824_UNCKA</name>
<gene>
    <name evidence="7" type="ORF">COT52_00410</name>
</gene>
<keyword evidence="2" id="KW-0488">Methylation</keyword>
<evidence type="ECO:0000256" key="4">
    <source>
        <dbReference type="ARBA" id="ARBA00022989"/>
    </source>
</evidence>
<dbReference type="EMBL" id="PEYW01000006">
    <property type="protein sequence ID" value="PIS21076.1"/>
    <property type="molecule type" value="Genomic_DNA"/>
</dbReference>
<evidence type="ECO:0008006" key="9">
    <source>
        <dbReference type="Google" id="ProtNLM"/>
    </source>
</evidence>
<protein>
    <recommendedName>
        <fullName evidence="9">Type II secretion system protein GspG C-terminal domain-containing protein</fullName>
    </recommendedName>
</protein>
<dbReference type="GO" id="GO:0016020">
    <property type="term" value="C:membrane"/>
    <property type="evidence" value="ECO:0007669"/>
    <property type="project" value="UniProtKB-SubCell"/>
</dbReference>
<dbReference type="InterPro" id="IPR000983">
    <property type="entry name" value="Bac_GSPG_pilin"/>
</dbReference>
<dbReference type="NCBIfam" id="TIGR02532">
    <property type="entry name" value="IV_pilin_GFxxxE"/>
    <property type="match status" value="1"/>
</dbReference>
<evidence type="ECO:0000313" key="7">
    <source>
        <dbReference type="EMBL" id="PIS21076.1"/>
    </source>
</evidence>
<dbReference type="AlphaFoldDB" id="A0A2H0X824"/>
<comment type="caution">
    <text evidence="7">The sequence shown here is derived from an EMBL/GenBank/DDBJ whole genome shotgun (WGS) entry which is preliminary data.</text>
</comment>
<comment type="subcellular location">
    <subcellularLocation>
        <location evidence="1">Membrane</location>
        <topology evidence="1">Single-pass membrane protein</topology>
    </subcellularLocation>
</comment>
<dbReference type="Proteomes" id="UP000231414">
    <property type="component" value="Unassembled WGS sequence"/>
</dbReference>
<evidence type="ECO:0000256" key="2">
    <source>
        <dbReference type="ARBA" id="ARBA00022481"/>
    </source>
</evidence>
<organism evidence="7 8">
    <name type="scientific">candidate division WWE3 bacterium CG08_land_8_20_14_0_20_43_13</name>
    <dbReference type="NCBI Taxonomy" id="1975087"/>
    <lineage>
        <taxon>Bacteria</taxon>
        <taxon>Katanobacteria</taxon>
    </lineage>
</organism>
<keyword evidence="5 6" id="KW-0472">Membrane</keyword>